<dbReference type="Gene3D" id="3.90.550.10">
    <property type="entry name" value="Spore Coat Polysaccharide Biosynthesis Protein SpsA, Chain A"/>
    <property type="match status" value="1"/>
</dbReference>
<accession>A0A1F6C246</accession>
<dbReference type="SUPFAM" id="SSF53448">
    <property type="entry name" value="Nucleotide-diphospho-sugar transferases"/>
    <property type="match status" value="1"/>
</dbReference>
<feature type="domain" description="Glycosyltransferase 2-like" evidence="1">
    <location>
        <begin position="7"/>
        <end position="138"/>
    </location>
</feature>
<proteinExistence type="predicted"/>
<dbReference type="InterPro" id="IPR029044">
    <property type="entry name" value="Nucleotide-diphossugar_trans"/>
</dbReference>
<dbReference type="Proteomes" id="UP000178249">
    <property type="component" value="Unassembled WGS sequence"/>
</dbReference>
<name>A0A1F6C246_9BACT</name>
<dbReference type="InterPro" id="IPR050834">
    <property type="entry name" value="Glycosyltransf_2"/>
</dbReference>
<evidence type="ECO:0000259" key="1">
    <source>
        <dbReference type="Pfam" id="PF00535"/>
    </source>
</evidence>
<dbReference type="PANTHER" id="PTHR43685">
    <property type="entry name" value="GLYCOSYLTRANSFERASE"/>
    <property type="match status" value="1"/>
</dbReference>
<dbReference type="InterPro" id="IPR001173">
    <property type="entry name" value="Glyco_trans_2-like"/>
</dbReference>
<dbReference type="AlphaFoldDB" id="A0A1F6C246"/>
<dbReference type="PANTHER" id="PTHR43685:SF2">
    <property type="entry name" value="GLYCOSYLTRANSFERASE 2-LIKE DOMAIN-CONTAINING PROTEIN"/>
    <property type="match status" value="1"/>
</dbReference>
<dbReference type="EMBL" id="MFKP01000053">
    <property type="protein sequence ID" value="OGG43102.1"/>
    <property type="molecule type" value="Genomic_DNA"/>
</dbReference>
<evidence type="ECO:0000313" key="2">
    <source>
        <dbReference type="EMBL" id="OGG43102.1"/>
    </source>
</evidence>
<reference evidence="2 3" key="1">
    <citation type="journal article" date="2016" name="Nat. Commun.">
        <title>Thousands of microbial genomes shed light on interconnected biogeochemical processes in an aquifer system.</title>
        <authorList>
            <person name="Anantharaman K."/>
            <person name="Brown C.T."/>
            <person name="Hug L.A."/>
            <person name="Sharon I."/>
            <person name="Castelle C.J."/>
            <person name="Probst A.J."/>
            <person name="Thomas B.C."/>
            <person name="Singh A."/>
            <person name="Wilkins M.J."/>
            <person name="Karaoz U."/>
            <person name="Brodie E.L."/>
            <person name="Williams K.H."/>
            <person name="Hubbard S.S."/>
            <person name="Banfield J.F."/>
        </authorList>
    </citation>
    <scope>NUCLEOTIDE SEQUENCE [LARGE SCALE GENOMIC DNA]</scope>
</reference>
<protein>
    <recommendedName>
        <fullName evidence="1">Glycosyltransferase 2-like domain-containing protein</fullName>
    </recommendedName>
</protein>
<organism evidence="2 3">
    <name type="scientific">Candidatus Kaiserbacteria bacterium RIFCSPHIGHO2_01_FULL_48_10</name>
    <dbReference type="NCBI Taxonomy" id="1798476"/>
    <lineage>
        <taxon>Bacteria</taxon>
        <taxon>Candidatus Kaiseribacteriota</taxon>
    </lineage>
</organism>
<dbReference type="Pfam" id="PF00535">
    <property type="entry name" value="Glycos_transf_2"/>
    <property type="match status" value="1"/>
</dbReference>
<gene>
    <name evidence="2" type="ORF">A2841_03855</name>
</gene>
<comment type="caution">
    <text evidence="2">The sequence shown here is derived from an EMBL/GenBank/DDBJ whole genome shotgun (WGS) entry which is preliminary data.</text>
</comment>
<dbReference type="CDD" id="cd00761">
    <property type="entry name" value="Glyco_tranf_GTA_type"/>
    <property type="match status" value="1"/>
</dbReference>
<evidence type="ECO:0000313" key="3">
    <source>
        <dbReference type="Proteomes" id="UP000178249"/>
    </source>
</evidence>
<sequence length="241" mass="27718">MTTSLVSVIIPTYQHADELPGCLESLFSQTISPSEIIVVNDGSTDHTKEILQPYEARGVRVINQQNQGAPSARNRGFDTSTGEFVLFCDADVVLRPDALEKMLQTLEAHPKTSYAYSSFQFGFKTFTLWPFDAEKLRRMPYIHTSSLIRREYFPRFDESLKRLQDWDLFLTLLEQGHEGVWVPEILFTVKARKNGMSEWLPSFIYKIPWPVLGYTPKAVRKYRQAESIIRQKHHLGGTIDS</sequence>